<name>A0A543G4E2_9FLAO</name>
<evidence type="ECO:0000259" key="1">
    <source>
        <dbReference type="Pfam" id="PF03724"/>
    </source>
</evidence>
<protein>
    <submittedName>
        <fullName evidence="2">Heat shock protein HslJ</fullName>
    </submittedName>
</protein>
<comment type="caution">
    <text evidence="2">The sequence shown here is derived from an EMBL/GenBank/DDBJ whole genome shotgun (WGS) entry which is preliminary data.</text>
</comment>
<feature type="domain" description="DUF306" evidence="1">
    <location>
        <begin position="190"/>
        <end position="293"/>
    </location>
</feature>
<gene>
    <name evidence="2" type="ORF">BC670_1902</name>
</gene>
<dbReference type="AlphaFoldDB" id="A0A543G4E2"/>
<dbReference type="InterPro" id="IPR005184">
    <property type="entry name" value="DUF306_Meta_HslJ"/>
</dbReference>
<dbReference type="InterPro" id="IPR053147">
    <property type="entry name" value="Hsp_HslJ-like"/>
</dbReference>
<dbReference type="PANTHER" id="PTHR35535:SF1">
    <property type="entry name" value="HEAT SHOCK PROTEIN HSLJ"/>
    <property type="match status" value="1"/>
</dbReference>
<dbReference type="Pfam" id="PF03724">
    <property type="entry name" value="META"/>
    <property type="match status" value="2"/>
</dbReference>
<dbReference type="EMBL" id="VFPJ01000001">
    <property type="protein sequence ID" value="TQM40973.1"/>
    <property type="molecule type" value="Genomic_DNA"/>
</dbReference>
<organism evidence="2 3">
    <name type="scientific">Flavobacterium branchiophilum</name>
    <dbReference type="NCBI Taxonomy" id="55197"/>
    <lineage>
        <taxon>Bacteria</taxon>
        <taxon>Pseudomonadati</taxon>
        <taxon>Bacteroidota</taxon>
        <taxon>Flavobacteriia</taxon>
        <taxon>Flavobacteriales</taxon>
        <taxon>Flavobacteriaceae</taxon>
        <taxon>Flavobacterium</taxon>
    </lineage>
</organism>
<dbReference type="PANTHER" id="PTHR35535">
    <property type="entry name" value="HEAT SHOCK PROTEIN HSLJ"/>
    <property type="match status" value="1"/>
</dbReference>
<sequence>MRLTFKPHFFLDTFIYQIINSINKVKDFKKIKNYSNMNKTLKTAIALSILFLLTQCTTSKKAVIEEQPTAKKANNLSKNDDLDGLWILESTTKNGFEIKAGTSLTIKGNQFSLYALCNNISGKWTISNNQMAFDQGKGMTTLMACIDGYEGKFTTLFYSATKIALQGTTLMMTTPKNEQLIWKKQDVLSHLIENQWNVSVNSGNGVQVSEGDSKLTMTFLKNGTVSGLAGCNTFFGTYKLEKGFLIIENVGLTRKLCPNEVMTIENNFMKNINKTRFAIEDAPTQIILRDTDGSMIFILDSTI</sequence>
<feature type="domain" description="DUF306" evidence="1">
    <location>
        <begin position="84"/>
        <end position="180"/>
    </location>
</feature>
<keyword evidence="2" id="KW-0346">Stress response</keyword>
<accession>A0A543G4E2</accession>
<reference evidence="2 3" key="1">
    <citation type="submission" date="2019-06" db="EMBL/GenBank/DDBJ databases">
        <title>Genomic Encyclopedia of Archaeal and Bacterial Type Strains, Phase II (KMG-II): from individual species to whole genera.</title>
        <authorList>
            <person name="Goeker M."/>
        </authorList>
    </citation>
    <scope>NUCLEOTIDE SEQUENCE [LARGE SCALE GENOMIC DNA]</scope>
    <source>
        <strain evidence="2 3">DSM 24789</strain>
    </source>
</reference>
<dbReference type="InterPro" id="IPR038670">
    <property type="entry name" value="HslJ-like_sf"/>
</dbReference>
<dbReference type="Proteomes" id="UP000320773">
    <property type="component" value="Unassembled WGS sequence"/>
</dbReference>
<evidence type="ECO:0000313" key="3">
    <source>
        <dbReference type="Proteomes" id="UP000320773"/>
    </source>
</evidence>
<dbReference type="Gene3D" id="2.40.128.270">
    <property type="match status" value="2"/>
</dbReference>
<evidence type="ECO:0000313" key="2">
    <source>
        <dbReference type="EMBL" id="TQM40973.1"/>
    </source>
</evidence>
<proteinExistence type="predicted"/>